<proteinExistence type="predicted"/>
<dbReference type="EMBL" id="JABFAA010000010">
    <property type="protein sequence ID" value="MBA0694263.1"/>
    <property type="molecule type" value="Genomic_DNA"/>
</dbReference>
<sequence>MAEMLSSLVPNSKMINLQHLQSKRWILKMIP</sequence>
<gene>
    <name evidence="1" type="ORF">Goari_004579</name>
</gene>
<evidence type="ECO:0000313" key="1">
    <source>
        <dbReference type="EMBL" id="MBA0694263.1"/>
    </source>
</evidence>
<name>A0A7J8Y3V7_GOSAI</name>
<reference evidence="1 2" key="1">
    <citation type="journal article" date="2019" name="Genome Biol. Evol.">
        <title>Insights into the evolution of the New World diploid cottons (Gossypium, subgenus Houzingenia) based on genome sequencing.</title>
        <authorList>
            <person name="Grover C.E."/>
            <person name="Arick M.A. 2nd"/>
            <person name="Thrash A."/>
            <person name="Conover J.L."/>
            <person name="Sanders W.S."/>
            <person name="Peterson D.G."/>
            <person name="Frelichowski J.E."/>
            <person name="Scheffler J.A."/>
            <person name="Scheffler B.E."/>
            <person name="Wendel J.F."/>
        </authorList>
    </citation>
    <scope>NUCLEOTIDE SEQUENCE [LARGE SCALE GENOMIC DNA]</scope>
    <source>
        <strain evidence="1">185</strain>
        <tissue evidence="1">Leaf</tissue>
    </source>
</reference>
<keyword evidence="2" id="KW-1185">Reference proteome</keyword>
<organism evidence="1 2">
    <name type="scientific">Gossypium aridum</name>
    <name type="common">American cotton</name>
    <name type="synonym">Erioxylum aridum</name>
    <dbReference type="NCBI Taxonomy" id="34290"/>
    <lineage>
        <taxon>Eukaryota</taxon>
        <taxon>Viridiplantae</taxon>
        <taxon>Streptophyta</taxon>
        <taxon>Embryophyta</taxon>
        <taxon>Tracheophyta</taxon>
        <taxon>Spermatophyta</taxon>
        <taxon>Magnoliopsida</taxon>
        <taxon>eudicotyledons</taxon>
        <taxon>Gunneridae</taxon>
        <taxon>Pentapetalae</taxon>
        <taxon>rosids</taxon>
        <taxon>malvids</taxon>
        <taxon>Malvales</taxon>
        <taxon>Malvaceae</taxon>
        <taxon>Malvoideae</taxon>
        <taxon>Gossypium</taxon>
    </lineage>
</organism>
<dbReference type="Proteomes" id="UP000593577">
    <property type="component" value="Unassembled WGS sequence"/>
</dbReference>
<feature type="non-terminal residue" evidence="1">
    <location>
        <position position="31"/>
    </location>
</feature>
<protein>
    <submittedName>
        <fullName evidence="1">Uncharacterized protein</fullName>
    </submittedName>
</protein>
<comment type="caution">
    <text evidence="1">The sequence shown here is derived from an EMBL/GenBank/DDBJ whole genome shotgun (WGS) entry which is preliminary data.</text>
</comment>
<evidence type="ECO:0000313" key="2">
    <source>
        <dbReference type="Proteomes" id="UP000593577"/>
    </source>
</evidence>
<dbReference type="AlphaFoldDB" id="A0A7J8Y3V7"/>
<accession>A0A7J8Y3V7</accession>